<dbReference type="EMBL" id="JARPUR010000001">
    <property type="protein sequence ID" value="KAK4886691.1"/>
    <property type="molecule type" value="Genomic_DNA"/>
</dbReference>
<evidence type="ECO:0000313" key="3">
    <source>
        <dbReference type="Proteomes" id="UP001353858"/>
    </source>
</evidence>
<dbReference type="Proteomes" id="UP001353858">
    <property type="component" value="Unassembled WGS sequence"/>
</dbReference>
<keyword evidence="3" id="KW-1185">Reference proteome</keyword>
<feature type="transmembrane region" description="Helical" evidence="1">
    <location>
        <begin position="70"/>
        <end position="89"/>
    </location>
</feature>
<evidence type="ECO:0000313" key="2">
    <source>
        <dbReference type="EMBL" id="KAK4886691.1"/>
    </source>
</evidence>
<reference evidence="3" key="1">
    <citation type="submission" date="2023-01" db="EMBL/GenBank/DDBJ databases">
        <title>Key to firefly adult light organ development and bioluminescence: homeobox transcription factors regulate luciferase expression and transportation to peroxisome.</title>
        <authorList>
            <person name="Fu X."/>
        </authorList>
    </citation>
    <scope>NUCLEOTIDE SEQUENCE [LARGE SCALE GENOMIC DNA]</scope>
</reference>
<gene>
    <name evidence="2" type="ORF">RN001_002962</name>
</gene>
<protein>
    <submittedName>
        <fullName evidence="2">Uncharacterized protein</fullName>
    </submittedName>
</protein>
<evidence type="ECO:0000256" key="1">
    <source>
        <dbReference type="SAM" id="Phobius"/>
    </source>
</evidence>
<feature type="transmembrane region" description="Helical" evidence="1">
    <location>
        <begin position="101"/>
        <end position="119"/>
    </location>
</feature>
<organism evidence="2 3">
    <name type="scientific">Aquatica leii</name>
    <dbReference type="NCBI Taxonomy" id="1421715"/>
    <lineage>
        <taxon>Eukaryota</taxon>
        <taxon>Metazoa</taxon>
        <taxon>Ecdysozoa</taxon>
        <taxon>Arthropoda</taxon>
        <taxon>Hexapoda</taxon>
        <taxon>Insecta</taxon>
        <taxon>Pterygota</taxon>
        <taxon>Neoptera</taxon>
        <taxon>Endopterygota</taxon>
        <taxon>Coleoptera</taxon>
        <taxon>Polyphaga</taxon>
        <taxon>Elateriformia</taxon>
        <taxon>Elateroidea</taxon>
        <taxon>Lampyridae</taxon>
        <taxon>Luciolinae</taxon>
        <taxon>Aquatica</taxon>
    </lineage>
</organism>
<comment type="caution">
    <text evidence="2">The sequence shown here is derived from an EMBL/GenBank/DDBJ whole genome shotgun (WGS) entry which is preliminary data.</text>
</comment>
<feature type="transmembrane region" description="Helical" evidence="1">
    <location>
        <begin position="41"/>
        <end position="64"/>
    </location>
</feature>
<name>A0AAN7PN17_9COLE</name>
<proteinExistence type="predicted"/>
<sequence length="152" mass="17394">MADTTILRVAISQCILFTILCYVFILLGCTLDENGTQQYNIARNGLFVMSGYFVIPLVFALILLKKLVLVRVWITATLFNAVILLCLLMSGAIRLSWNLDIFWTIILIAIPILLTMWIFDHIILVVDCYRKLEYQEKQESIKARMIAGISFV</sequence>
<feature type="transmembrane region" description="Helical" evidence="1">
    <location>
        <begin position="6"/>
        <end position="29"/>
    </location>
</feature>
<keyword evidence="1" id="KW-1133">Transmembrane helix</keyword>
<dbReference type="AlphaFoldDB" id="A0AAN7PN17"/>
<accession>A0AAN7PN17</accession>
<keyword evidence="1" id="KW-0472">Membrane</keyword>
<keyword evidence="1" id="KW-0812">Transmembrane</keyword>